<evidence type="ECO:0000259" key="4">
    <source>
        <dbReference type="PROSITE" id="PS50002"/>
    </source>
</evidence>
<name>A0A1I7XBG2_HETBA</name>
<evidence type="ECO:0000256" key="3">
    <source>
        <dbReference type="SAM" id="MobiDB-lite"/>
    </source>
</evidence>
<dbReference type="Proteomes" id="UP000095283">
    <property type="component" value="Unplaced"/>
</dbReference>
<dbReference type="SUPFAM" id="SSF50044">
    <property type="entry name" value="SH3-domain"/>
    <property type="match status" value="1"/>
</dbReference>
<feature type="compositionally biased region" description="Polar residues" evidence="3">
    <location>
        <begin position="11"/>
        <end position="42"/>
    </location>
</feature>
<dbReference type="PRINTS" id="PR00452">
    <property type="entry name" value="SH3DOMAIN"/>
</dbReference>
<organism evidence="5 6">
    <name type="scientific">Heterorhabditis bacteriophora</name>
    <name type="common">Entomopathogenic nematode worm</name>
    <dbReference type="NCBI Taxonomy" id="37862"/>
    <lineage>
        <taxon>Eukaryota</taxon>
        <taxon>Metazoa</taxon>
        <taxon>Ecdysozoa</taxon>
        <taxon>Nematoda</taxon>
        <taxon>Chromadorea</taxon>
        <taxon>Rhabditida</taxon>
        <taxon>Rhabditina</taxon>
        <taxon>Rhabditomorpha</taxon>
        <taxon>Strongyloidea</taxon>
        <taxon>Heterorhabditidae</taxon>
        <taxon>Heterorhabditis</taxon>
    </lineage>
</organism>
<protein>
    <submittedName>
        <fullName evidence="6">SH3 domain-containing protein</fullName>
    </submittedName>
</protein>
<proteinExistence type="predicted"/>
<dbReference type="AlphaFoldDB" id="A0A1I7XBG2"/>
<keyword evidence="1 2" id="KW-0728">SH3 domain</keyword>
<dbReference type="InterPro" id="IPR003005">
    <property type="entry name" value="Amphiphysin"/>
</dbReference>
<evidence type="ECO:0000256" key="2">
    <source>
        <dbReference type="PROSITE-ProRule" id="PRU00192"/>
    </source>
</evidence>
<dbReference type="InterPro" id="IPR036028">
    <property type="entry name" value="SH3-like_dom_sf"/>
</dbReference>
<keyword evidence="5" id="KW-1185">Reference proteome</keyword>
<evidence type="ECO:0000313" key="5">
    <source>
        <dbReference type="Proteomes" id="UP000095283"/>
    </source>
</evidence>
<evidence type="ECO:0000256" key="1">
    <source>
        <dbReference type="ARBA" id="ARBA00022443"/>
    </source>
</evidence>
<dbReference type="PROSITE" id="PS50002">
    <property type="entry name" value="SH3"/>
    <property type="match status" value="1"/>
</dbReference>
<accession>A0A1I7XBG2</accession>
<dbReference type="InterPro" id="IPR001452">
    <property type="entry name" value="SH3_domain"/>
</dbReference>
<feature type="domain" description="SH3" evidence="4">
    <location>
        <begin position="117"/>
        <end position="181"/>
    </location>
</feature>
<evidence type="ECO:0000313" key="6">
    <source>
        <dbReference type="WBParaSite" id="Hba_15023"/>
    </source>
</evidence>
<dbReference type="SMART" id="SM00326">
    <property type="entry name" value="SH3"/>
    <property type="match status" value="1"/>
</dbReference>
<dbReference type="PANTHER" id="PTHR46514:SF3">
    <property type="entry name" value="AMPHIPHYSIN"/>
    <property type="match status" value="1"/>
</dbReference>
<dbReference type="WBParaSite" id="Hba_15023">
    <property type="protein sequence ID" value="Hba_15023"/>
    <property type="gene ID" value="Hba_15023"/>
</dbReference>
<dbReference type="Gene3D" id="2.30.30.40">
    <property type="entry name" value="SH3 Domains"/>
    <property type="match status" value="1"/>
</dbReference>
<feature type="region of interest" description="Disordered" evidence="3">
    <location>
        <begin position="1"/>
        <end position="54"/>
    </location>
</feature>
<dbReference type="Pfam" id="PF14604">
    <property type="entry name" value="SH3_9"/>
    <property type="match status" value="1"/>
</dbReference>
<dbReference type="GO" id="GO:0005886">
    <property type="term" value="C:plasma membrane"/>
    <property type="evidence" value="ECO:0007669"/>
    <property type="project" value="TreeGrafter"/>
</dbReference>
<reference evidence="6" key="1">
    <citation type="submission" date="2016-11" db="UniProtKB">
        <authorList>
            <consortium name="WormBaseParasite"/>
        </authorList>
    </citation>
    <scope>IDENTIFICATION</scope>
</reference>
<dbReference type="GO" id="GO:0005543">
    <property type="term" value="F:phospholipid binding"/>
    <property type="evidence" value="ECO:0007669"/>
    <property type="project" value="TreeGrafter"/>
</dbReference>
<sequence>MDYLRIPRSNPRATTPTEGITDYSRQSTPSPASPPISNSTPTPAGGVKNPFDDEDKVVEDFSEIKVYPNLNTSTELDIVKSKKDKDLTNPFDEDTDSEEEAQVVDLGIESVTKEIRKVLYTVISTHEYKAVDTDELSFGPGEEIKVLESTTEDQIDEGWQLGEKANGIRGVFPENFTKKVV</sequence>
<dbReference type="PANTHER" id="PTHR46514">
    <property type="entry name" value="AMPHIPHYSIN"/>
    <property type="match status" value="1"/>
</dbReference>